<protein>
    <recommendedName>
        <fullName evidence="6">Peptidyl-prolyl cis-trans isomerase</fullName>
        <ecNumber evidence="6">5.2.1.8</ecNumber>
    </recommendedName>
</protein>
<gene>
    <name evidence="9" type="ORF">FBGL_08465</name>
    <name evidence="8" type="ORF">FGL01_10240</name>
    <name evidence="10" type="ORF">SAMN05192550_0686</name>
</gene>
<evidence type="ECO:0000313" key="13">
    <source>
        <dbReference type="Proteomes" id="UP000321579"/>
    </source>
</evidence>
<dbReference type="STRING" id="551990.SAMN05192550_0686"/>
<reference evidence="8 13" key="4">
    <citation type="submission" date="2019-07" db="EMBL/GenBank/DDBJ databases">
        <title>Whole genome shotgun sequence of Flavobacterium glycines NBRC 105008.</title>
        <authorList>
            <person name="Hosoyama A."/>
            <person name="Uohara A."/>
            <person name="Ohji S."/>
            <person name="Ichikawa N."/>
        </authorList>
    </citation>
    <scope>NUCLEOTIDE SEQUENCE [LARGE SCALE GENOMIC DNA]</scope>
    <source>
        <strain evidence="8 13">NBRC 105008</strain>
    </source>
</reference>
<organism evidence="9 11">
    <name type="scientific">Flavobacterium glycines</name>
    <dbReference type="NCBI Taxonomy" id="551990"/>
    <lineage>
        <taxon>Bacteria</taxon>
        <taxon>Pseudomonadati</taxon>
        <taxon>Bacteroidota</taxon>
        <taxon>Flavobacteriia</taxon>
        <taxon>Flavobacteriales</taxon>
        <taxon>Flavobacteriaceae</taxon>
        <taxon>Flavobacterium</taxon>
    </lineage>
</organism>
<dbReference type="EC" id="5.2.1.8" evidence="6"/>
<dbReference type="InterPro" id="IPR001179">
    <property type="entry name" value="PPIase_FKBP_dom"/>
</dbReference>
<dbReference type="GO" id="GO:0003755">
    <property type="term" value="F:peptidyl-prolyl cis-trans isomerase activity"/>
    <property type="evidence" value="ECO:0007669"/>
    <property type="project" value="UniProtKB-UniRule"/>
</dbReference>
<evidence type="ECO:0000313" key="11">
    <source>
        <dbReference type="Proteomes" id="UP000093226"/>
    </source>
</evidence>
<keyword evidence="4 5" id="KW-0413">Isomerase</keyword>
<dbReference type="Gene3D" id="3.10.50.40">
    <property type="match status" value="1"/>
</dbReference>
<dbReference type="Proteomes" id="UP000182367">
    <property type="component" value="Unassembled WGS sequence"/>
</dbReference>
<evidence type="ECO:0000256" key="6">
    <source>
        <dbReference type="RuleBase" id="RU003915"/>
    </source>
</evidence>
<dbReference type="Pfam" id="PF00254">
    <property type="entry name" value="FKBP_C"/>
    <property type="match status" value="1"/>
</dbReference>
<evidence type="ECO:0000259" key="7">
    <source>
        <dbReference type="PROSITE" id="PS50059"/>
    </source>
</evidence>
<dbReference type="PANTHER" id="PTHR43811:SF19">
    <property type="entry name" value="39 KDA FK506-BINDING NUCLEAR PROTEIN"/>
    <property type="match status" value="1"/>
</dbReference>
<dbReference type="Proteomes" id="UP000093226">
    <property type="component" value="Unassembled WGS sequence"/>
</dbReference>
<evidence type="ECO:0000256" key="3">
    <source>
        <dbReference type="ARBA" id="ARBA00023110"/>
    </source>
</evidence>
<reference evidence="11" key="1">
    <citation type="submission" date="2016-03" db="EMBL/GenBank/DDBJ databases">
        <title>Draft genome sequence of Paenibacillus glacialis DSM 22343.</title>
        <authorList>
            <person name="Shin S.-K."/>
            <person name="Yi H."/>
        </authorList>
    </citation>
    <scope>NUCLEOTIDE SEQUENCE [LARGE SCALE GENOMIC DNA]</scope>
    <source>
        <strain evidence="11">NBRC 105008</strain>
    </source>
</reference>
<evidence type="ECO:0000256" key="5">
    <source>
        <dbReference type="PROSITE-ProRule" id="PRU00277"/>
    </source>
</evidence>
<name>A0A1B9DNL8_9FLAO</name>
<dbReference type="OrthoDB" id="9814548at2"/>
<dbReference type="PROSITE" id="PS50059">
    <property type="entry name" value="FKBP_PPIASE"/>
    <property type="match status" value="1"/>
</dbReference>
<reference evidence="9" key="2">
    <citation type="submission" date="2016-03" db="EMBL/GenBank/DDBJ databases">
        <authorList>
            <person name="Ploux O."/>
        </authorList>
    </citation>
    <scope>NUCLEOTIDE SEQUENCE</scope>
    <source>
        <strain evidence="9">NBRC 105008</strain>
    </source>
</reference>
<keyword evidence="12" id="KW-1185">Reference proteome</keyword>
<accession>A0A1B9DNL8</accession>
<dbReference type="EMBL" id="FNEO01000001">
    <property type="protein sequence ID" value="SDI73858.1"/>
    <property type="molecule type" value="Genomic_DNA"/>
</dbReference>
<keyword evidence="3 5" id="KW-0697">Rotamase</keyword>
<reference evidence="10 12" key="3">
    <citation type="submission" date="2016-10" db="EMBL/GenBank/DDBJ databases">
        <authorList>
            <person name="Varghese N."/>
            <person name="Submissions S."/>
        </authorList>
    </citation>
    <scope>NUCLEOTIDE SEQUENCE [LARGE SCALE GENOMIC DNA]</scope>
    <source>
        <strain evidence="10 12">Gm-149</strain>
    </source>
</reference>
<comment type="catalytic activity">
    <reaction evidence="1 5 6">
        <text>[protein]-peptidylproline (omega=180) = [protein]-peptidylproline (omega=0)</text>
        <dbReference type="Rhea" id="RHEA:16237"/>
        <dbReference type="Rhea" id="RHEA-COMP:10747"/>
        <dbReference type="Rhea" id="RHEA-COMP:10748"/>
        <dbReference type="ChEBI" id="CHEBI:83833"/>
        <dbReference type="ChEBI" id="CHEBI:83834"/>
        <dbReference type="EC" id="5.2.1.8"/>
    </reaction>
</comment>
<dbReference type="PANTHER" id="PTHR43811">
    <property type="entry name" value="FKBP-TYPE PEPTIDYL-PROLYL CIS-TRANS ISOMERASE FKPA"/>
    <property type="match status" value="1"/>
</dbReference>
<dbReference type="PROSITE" id="PS51257">
    <property type="entry name" value="PROKAR_LIPOPROTEIN"/>
    <property type="match status" value="1"/>
</dbReference>
<comment type="caution">
    <text evidence="9">The sequence shown here is derived from an EMBL/GenBank/DDBJ whole genome shotgun (WGS) entry which is preliminary data.</text>
</comment>
<dbReference type="EMBL" id="BJVF01000001">
    <property type="protein sequence ID" value="GEL10285.1"/>
    <property type="molecule type" value="Genomic_DNA"/>
</dbReference>
<sequence>MKHLLSALLIMTLFISCKKENSETSESSSVAPSEIPYIAKNEKEIEDYVAKKGLKGTKTESGLYYVINNPGTGKQATPASNVTVAYKGYFMDGKVFDQSDDKGISFGLNQVVKGWTEGISYLKEGGSAILVIPAKLGYGGSDNGPIPGGSVLIFEVKLISVN</sequence>
<proteinExistence type="inferred from homology"/>
<evidence type="ECO:0000313" key="8">
    <source>
        <dbReference type="EMBL" id="GEL10285.1"/>
    </source>
</evidence>
<comment type="similarity">
    <text evidence="2 6">Belongs to the FKBP-type PPIase family.</text>
</comment>
<dbReference type="EMBL" id="LVEO01000018">
    <property type="protein sequence ID" value="OCB71280.1"/>
    <property type="molecule type" value="Genomic_DNA"/>
</dbReference>
<dbReference type="AlphaFoldDB" id="A0A1B9DNL8"/>
<evidence type="ECO:0000256" key="4">
    <source>
        <dbReference type="ARBA" id="ARBA00023235"/>
    </source>
</evidence>
<dbReference type="SUPFAM" id="SSF54534">
    <property type="entry name" value="FKBP-like"/>
    <property type="match status" value="1"/>
</dbReference>
<feature type="domain" description="PPIase FKBP-type" evidence="7">
    <location>
        <begin position="79"/>
        <end position="162"/>
    </location>
</feature>
<evidence type="ECO:0000256" key="2">
    <source>
        <dbReference type="ARBA" id="ARBA00006577"/>
    </source>
</evidence>
<evidence type="ECO:0000313" key="9">
    <source>
        <dbReference type="EMBL" id="OCB71280.1"/>
    </source>
</evidence>
<dbReference type="Proteomes" id="UP000321579">
    <property type="component" value="Unassembled WGS sequence"/>
</dbReference>
<dbReference type="RefSeq" id="WP_066327663.1">
    <property type="nucleotide sequence ID" value="NZ_BJVF01000001.1"/>
</dbReference>
<evidence type="ECO:0000313" key="12">
    <source>
        <dbReference type="Proteomes" id="UP000182367"/>
    </source>
</evidence>
<evidence type="ECO:0000313" key="10">
    <source>
        <dbReference type="EMBL" id="SDI73858.1"/>
    </source>
</evidence>
<evidence type="ECO:0000256" key="1">
    <source>
        <dbReference type="ARBA" id="ARBA00000971"/>
    </source>
</evidence>
<dbReference type="InterPro" id="IPR046357">
    <property type="entry name" value="PPIase_dom_sf"/>
</dbReference>